<feature type="binding site" evidence="6">
    <location>
        <position position="300"/>
    </location>
    <ligand>
        <name>[4Fe-4S] cluster</name>
        <dbReference type="ChEBI" id="CHEBI:49883"/>
    </ligand>
</feature>
<dbReference type="InterPro" id="IPR011823">
    <property type="entry name" value="IsopropMal_deHydtase_lsu_bac"/>
</dbReference>
<dbReference type="GO" id="GO:0046872">
    <property type="term" value="F:metal ion binding"/>
    <property type="evidence" value="ECO:0007669"/>
    <property type="project" value="UniProtKB-KW"/>
</dbReference>
<evidence type="ECO:0000256" key="4">
    <source>
        <dbReference type="ARBA" id="ARBA00023014"/>
    </source>
</evidence>
<dbReference type="STRING" id="663278.Ethha_0927"/>
<dbReference type="NCBIfam" id="TIGR02083">
    <property type="entry name" value="LEU2"/>
    <property type="match status" value="1"/>
</dbReference>
<dbReference type="EC" id="4.2.1.33" evidence="6"/>
<dbReference type="InterPro" id="IPR050067">
    <property type="entry name" value="IPM_dehydratase_rel_enz"/>
</dbReference>
<dbReference type="InterPro" id="IPR015931">
    <property type="entry name" value="Acnase/IPM_dHydase_lsu_aba_1/3"/>
</dbReference>
<dbReference type="CDD" id="cd01583">
    <property type="entry name" value="IPMI"/>
    <property type="match status" value="1"/>
</dbReference>
<dbReference type="PROSITE" id="PS00450">
    <property type="entry name" value="ACONITASE_1"/>
    <property type="match status" value="1"/>
</dbReference>
<dbReference type="InterPro" id="IPR036008">
    <property type="entry name" value="Aconitase_4Fe-4S_dom"/>
</dbReference>
<dbReference type="HOGENOM" id="CLU_006714_3_4_9"/>
<keyword evidence="3 6" id="KW-0408">Iron</keyword>
<comment type="pathway">
    <text evidence="6">Amino-acid biosynthesis; L-leucine biosynthesis; L-leucine from 3-methyl-2-oxobutanoate: step 2/4.</text>
</comment>
<dbReference type="EMBL" id="CP002400">
    <property type="protein sequence ID" value="ADU26486.1"/>
    <property type="molecule type" value="Genomic_DNA"/>
</dbReference>
<evidence type="ECO:0000256" key="2">
    <source>
        <dbReference type="ARBA" id="ARBA00022723"/>
    </source>
</evidence>
<dbReference type="Gene3D" id="3.30.499.10">
    <property type="entry name" value="Aconitase, domain 3"/>
    <property type="match status" value="2"/>
</dbReference>
<sequence length="418" mass="44509">MGMTMTQKIIAAHAGLDKVEAGQLVMAKVDLVLGNDITAPVAVKNFEAAGFDSVFDKTKIALVMDHFTPNKDIKAAEQCKQVREFAKKYGIVNFFDTGCVGVEHALLPEKGLVTTGDLVVGADSHTCTYGALGAFSTGVGSTDIAAAMKMGKLWFKVPSAIRFILKGKPSKWVGGKDVILHIIGLIGVDGALYKSMEFTGEGLKNLTMEDRLCMANMAIEAGGKNGIFEVDDLTLEYAKEHAAKPVTVYKADEDAEYERTIEIDLSEVKPTVAFPHLPENAHTIDDVGDIKIDQVVIGSCTNGRIEDLRIAADILKGKTVHPDVRCIIIPATQKIWLQAVEEGLAKIFVEANCAFSTPTCGPCLGGHMGILAAGERCVATTNRNFVGRMGHVDSEVYLASPAVAAASALAGKIAGPED</sequence>
<dbReference type="NCBIfam" id="NF001614">
    <property type="entry name" value="PRK00402.1"/>
    <property type="match status" value="1"/>
</dbReference>
<keyword evidence="4 6" id="KW-0411">Iron-sulfur</keyword>
<gene>
    <name evidence="6" type="primary">leuC</name>
    <name evidence="8" type="ordered locus">Ethha_0927</name>
</gene>
<dbReference type="SUPFAM" id="SSF53732">
    <property type="entry name" value="Aconitase iron-sulfur domain"/>
    <property type="match status" value="1"/>
</dbReference>
<comment type="catalytic activity">
    <reaction evidence="6">
        <text>(2R,3S)-3-isopropylmalate = (2S)-2-isopropylmalate</text>
        <dbReference type="Rhea" id="RHEA:32287"/>
        <dbReference type="ChEBI" id="CHEBI:1178"/>
        <dbReference type="ChEBI" id="CHEBI:35121"/>
        <dbReference type="EC" id="4.2.1.33"/>
    </reaction>
</comment>
<evidence type="ECO:0000256" key="6">
    <source>
        <dbReference type="HAMAP-Rule" id="MF_01027"/>
    </source>
</evidence>
<dbReference type="GO" id="GO:0003861">
    <property type="term" value="F:3-isopropylmalate dehydratase activity"/>
    <property type="evidence" value="ECO:0007669"/>
    <property type="project" value="UniProtKB-UniRule"/>
</dbReference>
<evidence type="ECO:0000256" key="1">
    <source>
        <dbReference type="ARBA" id="ARBA00022485"/>
    </source>
</evidence>
<keyword evidence="5 6" id="KW-0456">Lyase</keyword>
<proteinExistence type="inferred from homology"/>
<evidence type="ECO:0000256" key="3">
    <source>
        <dbReference type="ARBA" id="ARBA00023004"/>
    </source>
</evidence>
<feature type="binding site" evidence="6">
    <location>
        <position position="360"/>
    </location>
    <ligand>
        <name>[4Fe-4S] cluster</name>
        <dbReference type="ChEBI" id="CHEBI:49883"/>
    </ligand>
</feature>
<comment type="similarity">
    <text evidence="6">Belongs to the aconitase/IPM isomerase family. LeuC type 2 subfamily.</text>
</comment>
<keyword evidence="6" id="KW-0028">Amino-acid biosynthesis</keyword>
<dbReference type="RefSeq" id="WP_013484850.1">
    <property type="nucleotide sequence ID" value="NC_014828.1"/>
</dbReference>
<comment type="function">
    <text evidence="6">Catalyzes the isomerization between 2-isopropylmalate and 3-isopropylmalate, via the formation of 2-isopropylmaleate.</text>
</comment>
<dbReference type="InterPro" id="IPR006251">
    <property type="entry name" value="Homoacnase/IPMdehydase_lsu"/>
</dbReference>
<evidence type="ECO:0000259" key="7">
    <source>
        <dbReference type="Pfam" id="PF00330"/>
    </source>
</evidence>
<dbReference type="InterPro" id="IPR033941">
    <property type="entry name" value="IPMI_cat"/>
</dbReference>
<dbReference type="PRINTS" id="PR00415">
    <property type="entry name" value="ACONITASE"/>
</dbReference>
<organism evidence="8 9">
    <name type="scientific">Ethanoligenens harbinense (strain DSM 18485 / JCM 12961 / CGMCC 1.5033 / YUAN-3)</name>
    <dbReference type="NCBI Taxonomy" id="663278"/>
    <lineage>
        <taxon>Bacteria</taxon>
        <taxon>Bacillati</taxon>
        <taxon>Bacillota</taxon>
        <taxon>Clostridia</taxon>
        <taxon>Eubacteriales</taxon>
        <taxon>Oscillospiraceae</taxon>
        <taxon>Ethanoligenens</taxon>
    </lineage>
</organism>
<keyword evidence="6" id="KW-0432">Leucine biosynthesis</keyword>
<reference evidence="8 9" key="1">
    <citation type="submission" date="2010-12" db="EMBL/GenBank/DDBJ databases">
        <title>Complete sequence of Ethanoligenens harbinense YUAN-3.</title>
        <authorList>
            <person name="Lucas S."/>
            <person name="Copeland A."/>
            <person name="Lapidus A."/>
            <person name="Cheng J.-F."/>
            <person name="Bruce D."/>
            <person name="Goodwin L."/>
            <person name="Pitluck S."/>
            <person name="Chertkov O."/>
            <person name="Misra M."/>
            <person name="Detter J.C."/>
            <person name="Han C."/>
            <person name="Tapia R."/>
            <person name="Land M."/>
            <person name="Hauser L."/>
            <person name="Jeffries C."/>
            <person name="Kyrpides N."/>
            <person name="Ivanova N."/>
            <person name="Mikhailova N."/>
            <person name="Wang A."/>
            <person name="Mouttaki H."/>
            <person name="He Z."/>
            <person name="Zhou J."/>
            <person name="Hemme C.L."/>
            <person name="Woyke T."/>
        </authorList>
    </citation>
    <scope>NUCLEOTIDE SEQUENCE [LARGE SCALE GENOMIC DNA]</scope>
    <source>
        <strain evidence="9">DSM 18485 / JCM 12961 / CGMCC 1.5033 / YUAN-3</strain>
    </source>
</reference>
<comment type="cofactor">
    <cofactor evidence="6">
        <name>[4Fe-4S] cluster</name>
        <dbReference type="ChEBI" id="CHEBI:49883"/>
    </cofactor>
    <text evidence="6">Binds 1 [4Fe-4S] cluster per subunit.</text>
</comment>
<dbReference type="NCBIfam" id="TIGR01343">
    <property type="entry name" value="hacA_fam"/>
    <property type="match status" value="1"/>
</dbReference>
<dbReference type="InterPro" id="IPR001030">
    <property type="entry name" value="Acoase/IPM_deHydtase_lsu_aba"/>
</dbReference>
<feature type="domain" description="Aconitase/3-isopropylmalate dehydratase large subunit alpha/beta/alpha" evidence="7">
    <location>
        <begin position="287"/>
        <end position="411"/>
    </location>
</feature>
<dbReference type="GO" id="GO:0051539">
    <property type="term" value="F:4 iron, 4 sulfur cluster binding"/>
    <property type="evidence" value="ECO:0007669"/>
    <property type="project" value="UniProtKB-KW"/>
</dbReference>
<keyword evidence="1 6" id="KW-0004">4Fe-4S</keyword>
<keyword evidence="2 6" id="KW-0479">Metal-binding</keyword>
<dbReference type="UniPathway" id="UPA00048">
    <property type="reaction ID" value="UER00071"/>
</dbReference>
<dbReference type="PANTHER" id="PTHR43822:SF16">
    <property type="entry name" value="3-ISOPROPYLMALATE DEHYDRATASE LARGE SUBUNIT 2"/>
    <property type="match status" value="1"/>
</dbReference>
<dbReference type="AlphaFoldDB" id="E6U3R9"/>
<dbReference type="Pfam" id="PF00330">
    <property type="entry name" value="Aconitase"/>
    <property type="match status" value="2"/>
</dbReference>
<dbReference type="InterPro" id="IPR011826">
    <property type="entry name" value="HAcnase/IPMdehydase_lsu_prok"/>
</dbReference>
<evidence type="ECO:0000313" key="8">
    <source>
        <dbReference type="EMBL" id="ADU26486.1"/>
    </source>
</evidence>
<feature type="binding site" evidence="6">
    <location>
        <position position="363"/>
    </location>
    <ligand>
        <name>[4Fe-4S] cluster</name>
        <dbReference type="ChEBI" id="CHEBI:49883"/>
    </ligand>
</feature>
<protein>
    <recommendedName>
        <fullName evidence="6">3-isopropylmalate dehydratase large subunit</fullName>
        <ecNumber evidence="6">4.2.1.33</ecNumber>
    </recommendedName>
    <alternativeName>
        <fullName evidence="6">Alpha-IPM isomerase</fullName>
        <shortName evidence="6">IPMI</shortName>
    </alternativeName>
    <alternativeName>
        <fullName evidence="6">Isopropylmalate isomerase</fullName>
    </alternativeName>
</protein>
<dbReference type="KEGG" id="eha:Ethha_0927"/>
<keyword evidence="6" id="KW-0100">Branched-chain amino acid biosynthesis</keyword>
<evidence type="ECO:0000256" key="5">
    <source>
        <dbReference type="ARBA" id="ARBA00023239"/>
    </source>
</evidence>
<comment type="subunit">
    <text evidence="6">Heterodimer of LeuC and LeuD.</text>
</comment>
<accession>E6U3R9</accession>
<feature type="domain" description="Aconitase/3-isopropylmalate dehydratase large subunit alpha/beta/alpha" evidence="7">
    <location>
        <begin position="8"/>
        <end position="286"/>
    </location>
</feature>
<dbReference type="PANTHER" id="PTHR43822">
    <property type="entry name" value="HOMOACONITASE, MITOCHONDRIAL-RELATED"/>
    <property type="match status" value="1"/>
</dbReference>
<evidence type="ECO:0000313" key="9">
    <source>
        <dbReference type="Proteomes" id="UP000001551"/>
    </source>
</evidence>
<dbReference type="HAMAP" id="MF_01027">
    <property type="entry name" value="LeuC_type2"/>
    <property type="match status" value="1"/>
</dbReference>
<name>E6U3R9_ETHHY</name>
<dbReference type="eggNOG" id="COG0065">
    <property type="taxonomic scope" value="Bacteria"/>
</dbReference>
<dbReference type="InterPro" id="IPR018136">
    <property type="entry name" value="Aconitase_4Fe-4S_BS"/>
</dbReference>
<dbReference type="Proteomes" id="UP000001551">
    <property type="component" value="Chromosome"/>
</dbReference>
<keyword evidence="9" id="KW-1185">Reference proteome</keyword>
<dbReference type="GO" id="GO:0009098">
    <property type="term" value="P:L-leucine biosynthetic process"/>
    <property type="evidence" value="ECO:0007669"/>
    <property type="project" value="UniProtKB-UniRule"/>
</dbReference>
<dbReference type="NCBIfam" id="TIGR02086">
    <property type="entry name" value="IPMI_arch"/>
    <property type="match status" value="1"/>
</dbReference>